<reference evidence="10 11" key="1">
    <citation type="submission" date="2020-08" db="EMBL/GenBank/DDBJ databases">
        <authorList>
            <person name="Hejnol A."/>
        </authorList>
    </citation>
    <scope>NUCLEOTIDE SEQUENCE [LARGE SCALE GENOMIC DNA]</scope>
</reference>
<dbReference type="InterPro" id="IPR036179">
    <property type="entry name" value="Ig-like_dom_sf"/>
</dbReference>
<dbReference type="OrthoDB" id="5969272at2759"/>
<dbReference type="PROSITE" id="PS50835">
    <property type="entry name" value="IG_LIKE"/>
    <property type="match status" value="2"/>
</dbReference>
<dbReference type="InterPro" id="IPR003599">
    <property type="entry name" value="Ig_sub"/>
</dbReference>
<dbReference type="Gene3D" id="1.20.58.60">
    <property type="match status" value="5"/>
</dbReference>
<evidence type="ECO:0000313" key="11">
    <source>
        <dbReference type="Proteomes" id="UP000549394"/>
    </source>
</evidence>
<dbReference type="SMART" id="SM00150">
    <property type="entry name" value="SPEC"/>
    <property type="match status" value="6"/>
</dbReference>
<dbReference type="EMBL" id="CAJFCJ010000023">
    <property type="protein sequence ID" value="CAD5124763.1"/>
    <property type="molecule type" value="Genomic_DNA"/>
</dbReference>
<name>A0A7I8W9E8_9ANNE</name>
<evidence type="ECO:0000256" key="5">
    <source>
        <dbReference type="ARBA" id="ARBA00022889"/>
    </source>
</evidence>
<keyword evidence="3" id="KW-0963">Cytoplasm</keyword>
<dbReference type="GO" id="GO:0007155">
    <property type="term" value="P:cell adhesion"/>
    <property type="evidence" value="ECO:0007669"/>
    <property type="project" value="UniProtKB-KW"/>
</dbReference>
<dbReference type="InterPro" id="IPR050964">
    <property type="entry name" value="Striated_Muscle_Regulatory"/>
</dbReference>
<accession>A0A7I8W9E8</accession>
<feature type="coiled-coil region" evidence="8">
    <location>
        <begin position="857"/>
        <end position="918"/>
    </location>
</feature>
<keyword evidence="4" id="KW-0677">Repeat</keyword>
<evidence type="ECO:0000256" key="6">
    <source>
        <dbReference type="ARBA" id="ARBA00023179"/>
    </source>
</evidence>
<evidence type="ECO:0000256" key="8">
    <source>
        <dbReference type="SAM" id="Coils"/>
    </source>
</evidence>
<evidence type="ECO:0000256" key="4">
    <source>
        <dbReference type="ARBA" id="ARBA00022737"/>
    </source>
</evidence>
<dbReference type="SUPFAM" id="SSF46966">
    <property type="entry name" value="Spectrin repeat"/>
    <property type="match status" value="5"/>
</dbReference>
<dbReference type="Pfam" id="PF25075">
    <property type="entry name" value="DUF7799"/>
    <property type="match status" value="1"/>
</dbReference>
<dbReference type="SMART" id="SM00408">
    <property type="entry name" value="IGc2"/>
    <property type="match status" value="2"/>
</dbReference>
<evidence type="ECO:0000256" key="7">
    <source>
        <dbReference type="ARBA" id="ARBA00023319"/>
    </source>
</evidence>
<dbReference type="InterPro" id="IPR002017">
    <property type="entry name" value="Spectrin_repeat"/>
</dbReference>
<dbReference type="GO" id="GO:0032982">
    <property type="term" value="C:myosin filament"/>
    <property type="evidence" value="ECO:0007669"/>
    <property type="project" value="UniProtKB-KW"/>
</dbReference>
<gene>
    <name evidence="10" type="ORF">DGYR_LOCUS12253</name>
</gene>
<dbReference type="InterPro" id="IPR018159">
    <property type="entry name" value="Spectrin/alpha-actinin"/>
</dbReference>
<evidence type="ECO:0000256" key="3">
    <source>
        <dbReference type="ARBA" id="ARBA00022490"/>
    </source>
</evidence>
<proteinExistence type="predicted"/>
<dbReference type="PANTHER" id="PTHR13817">
    <property type="entry name" value="TITIN"/>
    <property type="match status" value="1"/>
</dbReference>
<comment type="subcellular location">
    <subcellularLocation>
        <location evidence="1">Cytoplasm</location>
    </subcellularLocation>
</comment>
<dbReference type="SUPFAM" id="SSF48726">
    <property type="entry name" value="Immunoglobulin"/>
    <property type="match status" value="3"/>
</dbReference>
<evidence type="ECO:0000259" key="9">
    <source>
        <dbReference type="PROSITE" id="PS50835"/>
    </source>
</evidence>
<dbReference type="InterPro" id="IPR007110">
    <property type="entry name" value="Ig-like_dom"/>
</dbReference>
<evidence type="ECO:0000256" key="2">
    <source>
        <dbReference type="ARBA" id="ARBA00022433"/>
    </source>
</evidence>
<keyword evidence="8" id="KW-0175">Coiled coil</keyword>
<sequence length="1402" mass="160905">MDTSDYPMTATTISTVAVQSGKAKIILAILRSNDWVRVRIQQMEPDLMDAGVSLDEARRLRDQHNDLLVKLQQKQADVIKLLQQADEAVIADLERQGASEDQQQMLYSAMTESLSEAWKDLTSQLELRKLLLEQSIAFHSAANSFSAQMQSAQSQFNNVGIAHDIETARRLLDQHQNFKKNILESSMNTLQEGQSLLYRIREMGMHADVQSRHATTAACYGIEHLLELLQDRRRQLDELWLQRKIQLEQCLQMLLLDKEVHKISEWFTSVGDQYLSITDLGTDYASAAQLQQKHYQFEMQAKEMEETVLRLIRTADQLVHSSHYDAEGVQRRLKQVDSQSESFMLKMDDRRRNLAMATSFFSQAKSTLGKLAEIERQVKMDDSSTMADAYHVISTAVVEATSSALHDGRALLERTGRGDSGCKGIIDMLEIIETRAHDLLKSCESKCDTSSKSPQYYEFQDKYTELYTWLIRIVQTMLEQESQLGDNLTSSKDFLDAHERLYDDMQSKQCNVERIVKLSNDLQGSSDIVADDVDRKVSTLRDQWNSLHDSVERRVHLSLAYVAFHKTAMHLSQKMDALEQFVKIEKVDPSTITDGSVKHKEETWQEMNKGYNDVESSGKSFVNNAAELNERWLDTPHAVRVVETTISRLSQRRRLLSDYYENWRVHVTSGREFKSQWHQFIQDARKTIDNIMRKEDDFFPAIAAELGSSASNTNEYRKKLEEFRPFVRKAQEEIEGHLRMAEKLSLKGDSHGEKEKIVNELLKVHSRLSARVNEYNILLNMTSRFFEQLNKLDELISMTEKQYKATPLPKDVAHAEIMLQQHENNRHKVLKQIDFVADDGETIVKRVRQQDSEATAKDEVQNVLQLTEDRRETWERAWEAQRRKLEQNLHICQFYFDLKTLHSELDELHRQLEAKKGNYGTSLSSVRTISEAFKAFELTTELVKKKLDNFEQASKEELSSIDDADSASIEREIDSLKRKWQAFWDAVQMYRRALDVAEDFFNEMEECEEFIKTIYDVSSKIRKDAVKCTTSQDVALLLKTLDNFRKEGCNKQNERLSNMDDRINIVFGSRGQSRLKNIVDRNNEAVNHLSRVVDELSEINDHLIKKEQLVSVMEQVVDAPKTAKPKITSPLQNAQVTEGQRVVMECHIQSDVIPKIEWYKDNILISSPDYQPHFQNGRATLTIDETFPDDSANYTCKALTPTGSAETSANLFVKETHRKVDPPEFTRQLRSVCEVPEGTQHVLECHVTGIPTPNISWMKNNECIDDEPEYVITKINGTCCLKIRRATREHSAKYTCLAANNGGSASSSSTVHVFRQNTILAAVEKPIIRKQLPNVAATEGNPVKLKMDFSGRPPPQVTWLKGDKPIHNSHVHKLTYRNRFNVVFSLQVVGKVGEIELGLDCK</sequence>
<dbReference type="Proteomes" id="UP000549394">
    <property type="component" value="Unassembled WGS sequence"/>
</dbReference>
<dbReference type="Gene3D" id="2.60.40.10">
    <property type="entry name" value="Immunoglobulins"/>
    <property type="match status" value="3"/>
</dbReference>
<dbReference type="Pfam" id="PF25101">
    <property type="entry name" value="Spectrin_7"/>
    <property type="match status" value="1"/>
</dbReference>
<dbReference type="Pfam" id="PF00435">
    <property type="entry name" value="Spectrin"/>
    <property type="match status" value="3"/>
</dbReference>
<keyword evidence="11" id="KW-1185">Reference proteome</keyword>
<keyword evidence="2" id="KW-0787">Thick filament</keyword>
<dbReference type="GO" id="GO:0005737">
    <property type="term" value="C:cytoplasm"/>
    <property type="evidence" value="ECO:0007669"/>
    <property type="project" value="UniProtKB-SubCell"/>
</dbReference>
<keyword evidence="6" id="KW-0514">Muscle protein</keyword>
<organism evidence="10 11">
    <name type="scientific">Dimorphilus gyrociliatus</name>
    <dbReference type="NCBI Taxonomy" id="2664684"/>
    <lineage>
        <taxon>Eukaryota</taxon>
        <taxon>Metazoa</taxon>
        <taxon>Spiralia</taxon>
        <taxon>Lophotrochozoa</taxon>
        <taxon>Annelida</taxon>
        <taxon>Polychaeta</taxon>
        <taxon>Polychaeta incertae sedis</taxon>
        <taxon>Dinophilidae</taxon>
        <taxon>Dimorphilus</taxon>
    </lineage>
</organism>
<keyword evidence="5" id="KW-0130">Cell adhesion</keyword>
<evidence type="ECO:0000313" key="10">
    <source>
        <dbReference type="EMBL" id="CAD5124763.1"/>
    </source>
</evidence>
<dbReference type="FunFam" id="2.60.40.10:FF:000557">
    <property type="entry name" value="Myosin binding protein Ha"/>
    <property type="match status" value="1"/>
</dbReference>
<dbReference type="InterPro" id="IPR013783">
    <property type="entry name" value="Ig-like_fold"/>
</dbReference>
<dbReference type="InterPro" id="IPR058157">
    <property type="entry name" value="Spectrin_met"/>
</dbReference>
<dbReference type="InterPro" id="IPR003598">
    <property type="entry name" value="Ig_sub2"/>
</dbReference>
<evidence type="ECO:0000256" key="1">
    <source>
        <dbReference type="ARBA" id="ARBA00004496"/>
    </source>
</evidence>
<dbReference type="Pfam" id="PF07679">
    <property type="entry name" value="I-set"/>
    <property type="match status" value="3"/>
</dbReference>
<feature type="domain" description="Ig-like" evidence="9">
    <location>
        <begin position="1223"/>
        <end position="1312"/>
    </location>
</feature>
<dbReference type="SMART" id="SM00409">
    <property type="entry name" value="IG"/>
    <property type="match status" value="2"/>
</dbReference>
<dbReference type="FunFam" id="2.60.40.10:FF:000425">
    <property type="entry name" value="Myosin light chain kinase"/>
    <property type="match status" value="1"/>
</dbReference>
<dbReference type="InterPro" id="IPR013098">
    <property type="entry name" value="Ig_I-set"/>
</dbReference>
<comment type="caution">
    <text evidence="10">The sequence shown here is derived from an EMBL/GenBank/DDBJ whole genome shotgun (WGS) entry which is preliminary data.</text>
</comment>
<dbReference type="PANTHER" id="PTHR13817:SF171">
    <property type="entry name" value="STRETCHIN-MLCK, ISOFORM U"/>
    <property type="match status" value="1"/>
</dbReference>
<feature type="domain" description="Ig-like" evidence="9">
    <location>
        <begin position="1125"/>
        <end position="1212"/>
    </location>
</feature>
<keyword evidence="7" id="KW-0393">Immunoglobulin domain</keyword>
<dbReference type="CDD" id="cd00176">
    <property type="entry name" value="SPEC"/>
    <property type="match status" value="3"/>
</dbReference>
<protein>
    <submittedName>
        <fullName evidence="10">DgyrCDS13027</fullName>
    </submittedName>
</protein>
<dbReference type="InterPro" id="IPR056701">
    <property type="entry name" value="DUF7799"/>
</dbReference>